<dbReference type="Proteomes" id="UP001296873">
    <property type="component" value="Unassembled WGS sequence"/>
</dbReference>
<feature type="region of interest" description="Disordered" evidence="1">
    <location>
        <begin position="66"/>
        <end position="108"/>
    </location>
</feature>
<keyword evidence="2" id="KW-0812">Transmembrane</keyword>
<gene>
    <name evidence="3" type="ORF">CKO28_23280</name>
</gene>
<protein>
    <recommendedName>
        <fullName evidence="5">DUF2188 domain-containing protein</fullName>
    </recommendedName>
</protein>
<proteinExistence type="predicted"/>
<keyword evidence="2" id="KW-1133">Transmembrane helix</keyword>
<evidence type="ECO:0000256" key="2">
    <source>
        <dbReference type="SAM" id="Phobius"/>
    </source>
</evidence>
<keyword evidence="2" id="KW-0472">Membrane</keyword>
<organism evidence="3 4">
    <name type="scientific">Rhodovibrio sodomensis</name>
    <dbReference type="NCBI Taxonomy" id="1088"/>
    <lineage>
        <taxon>Bacteria</taxon>
        <taxon>Pseudomonadati</taxon>
        <taxon>Pseudomonadota</taxon>
        <taxon>Alphaproteobacteria</taxon>
        <taxon>Rhodospirillales</taxon>
        <taxon>Rhodovibrionaceae</taxon>
        <taxon>Rhodovibrio</taxon>
    </lineage>
</organism>
<feature type="transmembrane region" description="Helical" evidence="2">
    <location>
        <begin position="111"/>
        <end position="133"/>
    </location>
</feature>
<evidence type="ECO:0008006" key="5">
    <source>
        <dbReference type="Google" id="ProtNLM"/>
    </source>
</evidence>
<feature type="compositionally biased region" description="Basic and acidic residues" evidence="1">
    <location>
        <begin position="72"/>
        <end position="89"/>
    </location>
</feature>
<dbReference type="EMBL" id="NRRL01000130">
    <property type="protein sequence ID" value="MBK1670939.1"/>
    <property type="molecule type" value="Genomic_DNA"/>
</dbReference>
<evidence type="ECO:0000313" key="3">
    <source>
        <dbReference type="EMBL" id="MBK1670939.1"/>
    </source>
</evidence>
<keyword evidence="4" id="KW-1185">Reference proteome</keyword>
<sequence>MSTDIAYELHSFSSGRWKIQGFFDDRDLALSEAHRMEEARRFPAVRVVEERFDPATGGYKSRTVYRSSTVDQHNESALKERADTRREVQATRSARTEAAAKPGKPESSSPALTMIALKAVLLFALGFAAIWAINHYAGA</sequence>
<accession>A0ABS1DMI5</accession>
<evidence type="ECO:0000313" key="4">
    <source>
        <dbReference type="Proteomes" id="UP001296873"/>
    </source>
</evidence>
<name>A0ABS1DMI5_9PROT</name>
<dbReference type="RefSeq" id="WP_200343388.1">
    <property type="nucleotide sequence ID" value="NZ_NRRL01000130.1"/>
</dbReference>
<comment type="caution">
    <text evidence="3">The sequence shown here is derived from an EMBL/GenBank/DDBJ whole genome shotgun (WGS) entry which is preliminary data.</text>
</comment>
<reference evidence="3 4" key="1">
    <citation type="journal article" date="2020" name="Microorganisms">
        <title>Osmotic Adaptation and Compatible Solute Biosynthesis of Phototrophic Bacteria as Revealed from Genome Analyses.</title>
        <authorList>
            <person name="Imhoff J.F."/>
            <person name="Rahn T."/>
            <person name="Kunzel S."/>
            <person name="Keller A."/>
            <person name="Neulinger S.C."/>
        </authorList>
    </citation>
    <scope>NUCLEOTIDE SEQUENCE [LARGE SCALE GENOMIC DNA]</scope>
    <source>
        <strain evidence="3 4">DSM 9895</strain>
    </source>
</reference>
<evidence type="ECO:0000256" key="1">
    <source>
        <dbReference type="SAM" id="MobiDB-lite"/>
    </source>
</evidence>